<dbReference type="SUPFAM" id="SSF50814">
    <property type="entry name" value="Lipocalins"/>
    <property type="match status" value="1"/>
</dbReference>
<comment type="similarity">
    <text evidence="4">Belongs to the calycin superfamily. Triabin family.</text>
</comment>
<evidence type="ECO:0000256" key="3">
    <source>
        <dbReference type="ARBA" id="ARBA00022729"/>
    </source>
</evidence>
<proteinExistence type="inferred from homology"/>
<protein>
    <recommendedName>
        <fullName evidence="7">Lipocalin/cytosolic fatty-acid binding domain-containing protein</fullName>
    </recommendedName>
</protein>
<dbReference type="GO" id="GO:0030682">
    <property type="term" value="P:symbiont-mediated perturbation of host defenses"/>
    <property type="evidence" value="ECO:0007669"/>
    <property type="project" value="InterPro"/>
</dbReference>
<comment type="subcellular location">
    <subcellularLocation>
        <location evidence="1">Secreted</location>
    </subcellularLocation>
</comment>
<dbReference type="GO" id="GO:0000302">
    <property type="term" value="P:response to reactive oxygen species"/>
    <property type="evidence" value="ECO:0007669"/>
    <property type="project" value="TreeGrafter"/>
</dbReference>
<name>A0A1B6CHP4_9HEMI</name>
<feature type="signal peptide" evidence="5">
    <location>
        <begin position="1"/>
        <end position="16"/>
    </location>
</feature>
<dbReference type="Pfam" id="PF03973">
    <property type="entry name" value="Triabin"/>
    <property type="match status" value="1"/>
</dbReference>
<dbReference type="AlphaFoldDB" id="A0A1B6CHP4"/>
<feature type="chain" id="PRO_5008580395" description="Lipocalin/cytosolic fatty-acid binding domain-containing protein" evidence="5">
    <location>
        <begin position="17"/>
        <end position="185"/>
    </location>
</feature>
<dbReference type="EMBL" id="GEDC01024311">
    <property type="protein sequence ID" value="JAS12987.1"/>
    <property type="molecule type" value="Transcribed_RNA"/>
</dbReference>
<evidence type="ECO:0000256" key="5">
    <source>
        <dbReference type="SAM" id="SignalP"/>
    </source>
</evidence>
<gene>
    <name evidence="6" type="ORF">g.15683</name>
</gene>
<organism evidence="6">
    <name type="scientific">Clastoptera arizonana</name>
    <name type="common">Arizona spittle bug</name>
    <dbReference type="NCBI Taxonomy" id="38151"/>
    <lineage>
        <taxon>Eukaryota</taxon>
        <taxon>Metazoa</taxon>
        <taxon>Ecdysozoa</taxon>
        <taxon>Arthropoda</taxon>
        <taxon>Hexapoda</taxon>
        <taxon>Insecta</taxon>
        <taxon>Pterygota</taxon>
        <taxon>Neoptera</taxon>
        <taxon>Paraneoptera</taxon>
        <taxon>Hemiptera</taxon>
        <taxon>Auchenorrhyncha</taxon>
        <taxon>Cercopoidea</taxon>
        <taxon>Clastopteridae</taxon>
        <taxon>Clastoptera</taxon>
    </lineage>
</organism>
<dbReference type="GO" id="GO:0006629">
    <property type="term" value="P:lipid metabolic process"/>
    <property type="evidence" value="ECO:0007669"/>
    <property type="project" value="TreeGrafter"/>
</dbReference>
<sequence>MQSAVVLFALLGVVYAENCLAPAALIPFSRNDFLGKWYSMGFHSTNKTDEENFKKSHCSVAEYSASGDNGMTTKIQYTVDGKQINREVSYQLEDPAVSKYKVGAEGHPISYDISILCSDYKNFAVLYGCSDLADGHKSDFAMVLHRDRSHNYDNLMAQDDVKSCLQDKMKLSPSDMHKNPQENCE</sequence>
<dbReference type="PANTHER" id="PTHR10612:SF34">
    <property type="entry name" value="APOLIPOPROTEIN D"/>
    <property type="match status" value="1"/>
</dbReference>
<accession>A0A1B6CHP4</accession>
<dbReference type="InterPro" id="IPR012674">
    <property type="entry name" value="Calycin"/>
</dbReference>
<reference evidence="6" key="1">
    <citation type="submission" date="2015-12" db="EMBL/GenBank/DDBJ databases">
        <title>De novo transcriptome assembly of four potential Pierce s Disease insect vectors from Arizona vineyards.</title>
        <authorList>
            <person name="Tassone E.E."/>
        </authorList>
    </citation>
    <scope>NUCLEOTIDE SEQUENCE</scope>
</reference>
<keyword evidence="3 5" id="KW-0732">Signal</keyword>
<dbReference type="GO" id="GO:0005576">
    <property type="term" value="C:extracellular region"/>
    <property type="evidence" value="ECO:0007669"/>
    <property type="project" value="UniProtKB-SubCell"/>
</dbReference>
<evidence type="ECO:0000256" key="2">
    <source>
        <dbReference type="ARBA" id="ARBA00022525"/>
    </source>
</evidence>
<dbReference type="CDD" id="cd00301">
    <property type="entry name" value="lipocalin_FABP"/>
    <property type="match status" value="1"/>
</dbReference>
<evidence type="ECO:0000256" key="4">
    <source>
        <dbReference type="ARBA" id="ARBA00034121"/>
    </source>
</evidence>
<evidence type="ECO:0000256" key="1">
    <source>
        <dbReference type="ARBA" id="ARBA00004613"/>
    </source>
</evidence>
<dbReference type="Gene3D" id="2.40.128.20">
    <property type="match status" value="1"/>
</dbReference>
<dbReference type="PANTHER" id="PTHR10612">
    <property type="entry name" value="APOLIPOPROTEIN D"/>
    <property type="match status" value="1"/>
</dbReference>
<dbReference type="GO" id="GO:0005737">
    <property type="term" value="C:cytoplasm"/>
    <property type="evidence" value="ECO:0007669"/>
    <property type="project" value="TreeGrafter"/>
</dbReference>
<evidence type="ECO:0008006" key="7">
    <source>
        <dbReference type="Google" id="ProtNLM"/>
    </source>
</evidence>
<dbReference type="InterPro" id="IPR005657">
    <property type="entry name" value="Triabi/Procalin"/>
</dbReference>
<keyword evidence="2" id="KW-0964">Secreted</keyword>
<evidence type="ECO:0000313" key="6">
    <source>
        <dbReference type="EMBL" id="JAS12987.1"/>
    </source>
</evidence>